<dbReference type="AlphaFoldDB" id="A0A059B9Q2"/>
<proteinExistence type="predicted"/>
<gene>
    <name evidence="1" type="ORF">EUGRSUZ_H05044</name>
</gene>
<accession>A0A059B9Q2</accession>
<organism evidence="1">
    <name type="scientific">Eucalyptus grandis</name>
    <name type="common">Flooded gum</name>
    <dbReference type="NCBI Taxonomy" id="71139"/>
    <lineage>
        <taxon>Eukaryota</taxon>
        <taxon>Viridiplantae</taxon>
        <taxon>Streptophyta</taxon>
        <taxon>Embryophyta</taxon>
        <taxon>Tracheophyta</taxon>
        <taxon>Spermatophyta</taxon>
        <taxon>Magnoliopsida</taxon>
        <taxon>eudicotyledons</taxon>
        <taxon>Gunneridae</taxon>
        <taxon>Pentapetalae</taxon>
        <taxon>rosids</taxon>
        <taxon>malvids</taxon>
        <taxon>Myrtales</taxon>
        <taxon>Myrtaceae</taxon>
        <taxon>Myrtoideae</taxon>
        <taxon>Eucalypteae</taxon>
        <taxon>Eucalyptus</taxon>
    </lineage>
</organism>
<dbReference type="Gramene" id="KCW62390">
    <property type="protein sequence ID" value="KCW62390"/>
    <property type="gene ID" value="EUGRSUZ_H05044"/>
</dbReference>
<dbReference type="InParanoid" id="A0A059B9Q2"/>
<sequence length="129" mass="14826">MSQQGKEGGRDVITVACKSNTRSLCIDKNKLSGIIIKLLFLCKRKVERFVQFEIGGKLHKSLSIKEIHYPICCALYHVHLETHQRYGEIPSPSNISPDSLQICQNLRETMLHKESKPFYPPHLNPRNRT</sequence>
<reference evidence="1" key="1">
    <citation type="submission" date="2013-07" db="EMBL/GenBank/DDBJ databases">
        <title>The genome of Eucalyptus grandis.</title>
        <authorList>
            <person name="Schmutz J."/>
            <person name="Hayes R."/>
            <person name="Myburg A."/>
            <person name="Tuskan G."/>
            <person name="Grattapaglia D."/>
            <person name="Rokhsar D.S."/>
        </authorList>
    </citation>
    <scope>NUCLEOTIDE SEQUENCE</scope>
    <source>
        <tissue evidence="1">Leaf extractions</tissue>
    </source>
</reference>
<evidence type="ECO:0000313" key="1">
    <source>
        <dbReference type="EMBL" id="KCW62390.1"/>
    </source>
</evidence>
<dbReference type="EMBL" id="KK198760">
    <property type="protein sequence ID" value="KCW62390.1"/>
    <property type="molecule type" value="Genomic_DNA"/>
</dbReference>
<protein>
    <submittedName>
        <fullName evidence="1">Uncharacterized protein</fullName>
    </submittedName>
</protein>
<name>A0A059B9Q2_EUCGR</name>